<reference evidence="4" key="1">
    <citation type="submission" date="2022-10" db="EMBL/GenBank/DDBJ databases">
        <title>Determination and structural analysis of whole genome sequence of Sarocladium strictum F4-1.</title>
        <authorList>
            <person name="Hu L."/>
            <person name="Jiang Y."/>
        </authorList>
    </citation>
    <scope>NUCLEOTIDE SEQUENCE</scope>
    <source>
        <strain evidence="4">F4-1</strain>
    </source>
</reference>
<dbReference type="SUPFAM" id="SSF55909">
    <property type="entry name" value="Pentein"/>
    <property type="match status" value="1"/>
</dbReference>
<name>A0AA39GI77_SARSR</name>
<evidence type="ECO:0000313" key="4">
    <source>
        <dbReference type="EMBL" id="KAK0386979.1"/>
    </source>
</evidence>
<dbReference type="AlphaFoldDB" id="A0AA39GI77"/>
<evidence type="ECO:0000256" key="2">
    <source>
        <dbReference type="SAM" id="SignalP"/>
    </source>
</evidence>
<gene>
    <name evidence="4" type="ORF">NLU13_5293</name>
</gene>
<dbReference type="PANTHER" id="PTHR10837">
    <property type="entry name" value="PEPTIDYLARGININE DEIMINASE"/>
    <property type="match status" value="1"/>
</dbReference>
<evidence type="ECO:0000259" key="3">
    <source>
        <dbReference type="Pfam" id="PF03068"/>
    </source>
</evidence>
<dbReference type="InterPro" id="IPR036556">
    <property type="entry name" value="PAD_central_sf"/>
</dbReference>
<keyword evidence="5" id="KW-1185">Reference proteome</keyword>
<accession>A0AA39GI77</accession>
<dbReference type="Pfam" id="PF03068">
    <property type="entry name" value="PAD"/>
    <property type="match status" value="2"/>
</dbReference>
<dbReference type="SUPFAM" id="SSF110083">
    <property type="entry name" value="Peptidylarginine deiminase Pad4, middle domain"/>
    <property type="match status" value="1"/>
</dbReference>
<dbReference type="GO" id="GO:0005509">
    <property type="term" value="F:calcium ion binding"/>
    <property type="evidence" value="ECO:0007669"/>
    <property type="project" value="InterPro"/>
</dbReference>
<feature type="signal peptide" evidence="2">
    <location>
        <begin position="1"/>
        <end position="20"/>
    </location>
</feature>
<dbReference type="PANTHER" id="PTHR10837:SF8">
    <property type="entry name" value="PROTEIN-ARGININE DEIMINASE"/>
    <property type="match status" value="1"/>
</dbReference>
<evidence type="ECO:0000256" key="1">
    <source>
        <dbReference type="SAM" id="MobiDB-lite"/>
    </source>
</evidence>
<sequence>MRSSLKAAVLCLAASKASEALMVTILADTNRDGVVNDKDLNGRDRWTPDLGAFFMANIGDTEQRCSSQLTYPVRRPGDNDASYLAKEAEFARCNDASDDVQRNVKYLAPLRVLPVPERDLPKDATATIRVTDEKAASLTRIFVKSSSGDWSYVNGTREFTAEQLKTGLELGVDARDVRRPGPNGWNGHASIEFALYSNGEKKASDTVALRVAPILTHHHVQKVQKTFVTNEPSSPGWGNQGVSQGIFAESFSQIAAGAGIKEPTYRFSDTTEQWTQDFFEAGYTSIPGPDGPNVLRVLIRSAQAGRKGGQEVFRRLRSDSVGAVQHLGWGGSRDSLGNLETIPPHSHNGVSYPAGRAMMGDADFDSPLMLEFLDAQEVQAPVRLDTSWLDVGHVDEFLQFLPADNERGWVLMVNDPLAGLDIIKAAAQQDGSQPAVSRPFFPHDPQNCHYNETLADLLDFANLTEIQQSAEANIQRNLDILRREIGLRDEDIRRVPGLTTNLITGGFTCWTDVGDSVSDGVQRLQAFPGDGEDAERSCPMGSSPPRSVRNGMMSIKQAGMPRNRKNSLLSLSGDDDVEPICCRSDGTDEHPECHPDVQERSVDEGRESAALYPTGVNSVVLTDSTILAAKQWGPIINGVDVLEEAVRDAYAKVGFNVMFQDDWFTHHLLGGEVHCGSNVWREANVKWWRK</sequence>
<dbReference type="Gene3D" id="3.75.10.10">
    <property type="entry name" value="L-arginine/glycine Amidinotransferase, Chain A"/>
    <property type="match status" value="1"/>
</dbReference>
<comment type="caution">
    <text evidence="4">The sequence shown here is derived from an EMBL/GenBank/DDBJ whole genome shotgun (WGS) entry which is preliminary data.</text>
</comment>
<feature type="chain" id="PRO_5041333446" description="Protein-arginine deiminase C-terminal domain-containing protein" evidence="2">
    <location>
        <begin position="21"/>
        <end position="690"/>
    </location>
</feature>
<dbReference type="InterPro" id="IPR004303">
    <property type="entry name" value="PAD"/>
</dbReference>
<feature type="domain" description="Protein-arginine deiminase C-terminal" evidence="3">
    <location>
        <begin position="600"/>
        <end position="688"/>
    </location>
</feature>
<feature type="region of interest" description="Disordered" evidence="1">
    <location>
        <begin position="527"/>
        <end position="549"/>
    </location>
</feature>
<evidence type="ECO:0000313" key="5">
    <source>
        <dbReference type="Proteomes" id="UP001175261"/>
    </source>
</evidence>
<proteinExistence type="predicted"/>
<dbReference type="EMBL" id="JAPDFR010000004">
    <property type="protein sequence ID" value="KAK0386979.1"/>
    <property type="molecule type" value="Genomic_DNA"/>
</dbReference>
<dbReference type="GO" id="GO:0004668">
    <property type="term" value="F:protein-arginine deiminase activity"/>
    <property type="evidence" value="ECO:0007669"/>
    <property type="project" value="InterPro"/>
</dbReference>
<dbReference type="InterPro" id="IPR013530">
    <property type="entry name" value="PAD_C"/>
</dbReference>
<protein>
    <recommendedName>
        <fullName evidence="3">Protein-arginine deiminase C-terminal domain-containing protein</fullName>
    </recommendedName>
</protein>
<dbReference type="GO" id="GO:0005737">
    <property type="term" value="C:cytoplasm"/>
    <property type="evidence" value="ECO:0007669"/>
    <property type="project" value="InterPro"/>
</dbReference>
<keyword evidence="2" id="KW-0732">Signal</keyword>
<feature type="domain" description="Protein-arginine deiminase C-terminal" evidence="3">
    <location>
        <begin position="203"/>
        <end position="499"/>
    </location>
</feature>
<organism evidence="4 5">
    <name type="scientific">Sarocladium strictum</name>
    <name type="common">Black bundle disease fungus</name>
    <name type="synonym">Acremonium strictum</name>
    <dbReference type="NCBI Taxonomy" id="5046"/>
    <lineage>
        <taxon>Eukaryota</taxon>
        <taxon>Fungi</taxon>
        <taxon>Dikarya</taxon>
        <taxon>Ascomycota</taxon>
        <taxon>Pezizomycotina</taxon>
        <taxon>Sordariomycetes</taxon>
        <taxon>Hypocreomycetidae</taxon>
        <taxon>Hypocreales</taxon>
        <taxon>Sarocladiaceae</taxon>
        <taxon>Sarocladium</taxon>
    </lineage>
</organism>
<dbReference type="Proteomes" id="UP001175261">
    <property type="component" value="Unassembled WGS sequence"/>
</dbReference>